<accession>A0AAV7NGU2</accession>
<evidence type="ECO:0000313" key="1">
    <source>
        <dbReference type="EMBL" id="KAJ1114701.1"/>
    </source>
</evidence>
<protein>
    <submittedName>
        <fullName evidence="1">Uncharacterized protein</fullName>
    </submittedName>
</protein>
<dbReference type="EMBL" id="JANPWB010000012">
    <property type="protein sequence ID" value="KAJ1114701.1"/>
    <property type="molecule type" value="Genomic_DNA"/>
</dbReference>
<gene>
    <name evidence="1" type="ORF">NDU88_002932</name>
</gene>
<organism evidence="1 2">
    <name type="scientific">Pleurodeles waltl</name>
    <name type="common">Iberian ribbed newt</name>
    <dbReference type="NCBI Taxonomy" id="8319"/>
    <lineage>
        <taxon>Eukaryota</taxon>
        <taxon>Metazoa</taxon>
        <taxon>Chordata</taxon>
        <taxon>Craniata</taxon>
        <taxon>Vertebrata</taxon>
        <taxon>Euteleostomi</taxon>
        <taxon>Amphibia</taxon>
        <taxon>Batrachia</taxon>
        <taxon>Caudata</taxon>
        <taxon>Salamandroidea</taxon>
        <taxon>Salamandridae</taxon>
        <taxon>Pleurodelinae</taxon>
        <taxon>Pleurodeles</taxon>
    </lineage>
</organism>
<comment type="caution">
    <text evidence="1">The sequence shown here is derived from an EMBL/GenBank/DDBJ whole genome shotgun (WGS) entry which is preliminary data.</text>
</comment>
<dbReference type="AlphaFoldDB" id="A0AAV7NGU2"/>
<name>A0AAV7NGU2_PLEWA</name>
<evidence type="ECO:0000313" key="2">
    <source>
        <dbReference type="Proteomes" id="UP001066276"/>
    </source>
</evidence>
<sequence>MTRHRRITRSVAMQHECLNNGLISGRLGFMNHPDRDSPSNPGARLWPDPTLCVKYSTNSHQITSPHFYVLHTRVQIRTACLRVGKTKLHALVPRRVYDSCLCSCRRTSKCEPLTLVPSREHILVWLREPIGNSCSQQHE</sequence>
<dbReference type="Proteomes" id="UP001066276">
    <property type="component" value="Chromosome 8"/>
</dbReference>
<keyword evidence="2" id="KW-1185">Reference proteome</keyword>
<proteinExistence type="predicted"/>
<reference evidence="1" key="1">
    <citation type="journal article" date="2022" name="bioRxiv">
        <title>Sequencing and chromosome-scale assembly of the giantPleurodeles waltlgenome.</title>
        <authorList>
            <person name="Brown T."/>
            <person name="Elewa A."/>
            <person name="Iarovenko S."/>
            <person name="Subramanian E."/>
            <person name="Araus A.J."/>
            <person name="Petzold A."/>
            <person name="Susuki M."/>
            <person name="Suzuki K.-i.T."/>
            <person name="Hayashi T."/>
            <person name="Toyoda A."/>
            <person name="Oliveira C."/>
            <person name="Osipova E."/>
            <person name="Leigh N.D."/>
            <person name="Simon A."/>
            <person name="Yun M.H."/>
        </authorList>
    </citation>
    <scope>NUCLEOTIDE SEQUENCE</scope>
    <source>
        <strain evidence="1">20211129_DDA</strain>
        <tissue evidence="1">Liver</tissue>
    </source>
</reference>